<keyword evidence="2" id="KW-0808">Transferase</keyword>
<feature type="domain" description="PAS" evidence="1">
    <location>
        <begin position="182"/>
        <end position="248"/>
    </location>
</feature>
<evidence type="ECO:0000259" key="1">
    <source>
        <dbReference type="SMART" id="SM00091"/>
    </source>
</evidence>
<dbReference type="InterPro" id="IPR000014">
    <property type="entry name" value="PAS"/>
</dbReference>
<accession>A0A0S3F036</accession>
<evidence type="ECO:0000313" key="2">
    <source>
        <dbReference type="EMBL" id="ALR21055.1"/>
    </source>
</evidence>
<keyword evidence="2" id="KW-0418">Kinase</keyword>
<protein>
    <submittedName>
        <fullName evidence="2">Histidine kinase</fullName>
    </submittedName>
</protein>
<dbReference type="GO" id="GO:0016301">
    <property type="term" value="F:kinase activity"/>
    <property type="evidence" value="ECO:0007669"/>
    <property type="project" value="UniProtKB-KW"/>
</dbReference>
<dbReference type="RefSeq" id="WP_062065238.1">
    <property type="nucleotide sequence ID" value="NZ_CP013264.1"/>
</dbReference>
<dbReference type="STRING" id="1332080.ATN00_12870"/>
<reference evidence="2 3" key="1">
    <citation type="submission" date="2015-11" db="EMBL/GenBank/DDBJ databases">
        <title>A Two-component Flavoprotein Monooxygenase System MeaXY Responsible for para-Hydroxylation of 2-Methyl-6-ethylaniline and 2,6-Diethylaniline in Sphingobium baderi DE-13.</title>
        <authorList>
            <person name="Cheng M."/>
            <person name="Meng Q."/>
            <person name="Yang Y."/>
            <person name="Chu C."/>
            <person name="Yan X."/>
            <person name="He J."/>
            <person name="Li S."/>
        </authorList>
    </citation>
    <scope>NUCLEOTIDE SEQUENCE [LARGE SCALE GENOMIC DNA]</scope>
    <source>
        <strain evidence="2 3">DE-13</strain>
    </source>
</reference>
<dbReference type="AlphaFoldDB" id="A0A0S3F036"/>
<dbReference type="SMART" id="SM00091">
    <property type="entry name" value="PAS"/>
    <property type="match status" value="2"/>
</dbReference>
<dbReference type="InterPro" id="IPR013656">
    <property type="entry name" value="PAS_4"/>
</dbReference>
<name>A0A0S3F036_9SPHN</name>
<organism evidence="2 3">
    <name type="scientific">Sphingobium baderi</name>
    <dbReference type="NCBI Taxonomy" id="1332080"/>
    <lineage>
        <taxon>Bacteria</taxon>
        <taxon>Pseudomonadati</taxon>
        <taxon>Pseudomonadota</taxon>
        <taxon>Alphaproteobacteria</taxon>
        <taxon>Sphingomonadales</taxon>
        <taxon>Sphingomonadaceae</taxon>
        <taxon>Sphingobium</taxon>
    </lineage>
</organism>
<proteinExistence type="predicted"/>
<dbReference type="SUPFAM" id="SSF55785">
    <property type="entry name" value="PYP-like sensor domain (PAS domain)"/>
    <property type="match status" value="2"/>
</dbReference>
<gene>
    <name evidence="2" type="ORF">ATN00_12870</name>
</gene>
<dbReference type="OrthoDB" id="7861242at2"/>
<dbReference type="Gene3D" id="3.30.450.20">
    <property type="entry name" value="PAS domain"/>
    <property type="match status" value="2"/>
</dbReference>
<dbReference type="Proteomes" id="UP000056968">
    <property type="component" value="Chromosome"/>
</dbReference>
<evidence type="ECO:0000313" key="3">
    <source>
        <dbReference type="Proteomes" id="UP000056968"/>
    </source>
</evidence>
<dbReference type="EMBL" id="CP013264">
    <property type="protein sequence ID" value="ALR21055.1"/>
    <property type="molecule type" value="Genomic_DNA"/>
</dbReference>
<dbReference type="Pfam" id="PF08448">
    <property type="entry name" value="PAS_4"/>
    <property type="match status" value="1"/>
</dbReference>
<dbReference type="KEGG" id="sbd:ATN00_12870"/>
<feature type="domain" description="PAS" evidence="1">
    <location>
        <begin position="64"/>
        <end position="130"/>
    </location>
</feature>
<keyword evidence="3" id="KW-1185">Reference proteome</keyword>
<dbReference type="InterPro" id="IPR035965">
    <property type="entry name" value="PAS-like_dom_sf"/>
</dbReference>
<sequence>MLNDRYGRSVPAAELVRNFAHWREIGVQEPLLVTHHGRETHIFMGLDRFRTLTLNGPETPPGPDHLSQLSTWIHQGLILCRADYTIGHVNPAALAMTRRWDRHLAGLPLWEALPELAESLTQSHIRHSMESGEGSAADIPSPFRENCWIRFETFPFPDGVALLLSDITEDVRRNRLADAKAALMQAMCIHGGVGHVKVSSRGFIEFADDMFCAMVGLPLDRLIHISLTDLADLPARPRLREELDHVLRGEGERKIATSLLANTGAVVPAEIGIAPLQGLYGSEGAVLVITRREEPVNSVK</sequence>